<dbReference type="InterPro" id="IPR036872">
    <property type="entry name" value="CH_dom_sf"/>
</dbReference>
<reference evidence="3" key="1">
    <citation type="submission" date="2019-06" db="EMBL/GenBank/DDBJ databases">
        <title>Genomics analysis of Aphanomyces spp. identifies a new class of oomycete effector associated with host adaptation.</title>
        <authorList>
            <person name="Gaulin E."/>
        </authorList>
    </citation>
    <scope>NUCLEOTIDE SEQUENCE</scope>
    <source>
        <strain evidence="3">CBS 578.67</strain>
    </source>
</reference>
<organism evidence="3">
    <name type="scientific">Aphanomyces stellatus</name>
    <dbReference type="NCBI Taxonomy" id="120398"/>
    <lineage>
        <taxon>Eukaryota</taxon>
        <taxon>Sar</taxon>
        <taxon>Stramenopiles</taxon>
        <taxon>Oomycota</taxon>
        <taxon>Saprolegniomycetes</taxon>
        <taxon>Saprolegniales</taxon>
        <taxon>Verrucalvaceae</taxon>
        <taxon>Aphanomyces</taxon>
    </lineage>
</organism>
<dbReference type="EMBL" id="VJMH01002224">
    <property type="protein sequence ID" value="KAF0709647.1"/>
    <property type="molecule type" value="Genomic_DNA"/>
</dbReference>
<evidence type="ECO:0000256" key="1">
    <source>
        <dbReference type="SAM" id="MobiDB-lite"/>
    </source>
</evidence>
<feature type="compositionally biased region" description="Polar residues" evidence="1">
    <location>
        <begin position="219"/>
        <end position="228"/>
    </location>
</feature>
<feature type="compositionally biased region" description="Polar residues" evidence="1">
    <location>
        <begin position="82"/>
        <end position="92"/>
    </location>
</feature>
<evidence type="ECO:0000259" key="2">
    <source>
        <dbReference type="PROSITE" id="PS50021"/>
    </source>
</evidence>
<feature type="compositionally biased region" description="Pro residues" evidence="1">
    <location>
        <begin position="237"/>
        <end position="249"/>
    </location>
</feature>
<accession>A0A6A4ZE29</accession>
<comment type="caution">
    <text evidence="3">The sequence shown here is derived from an EMBL/GenBank/DDBJ whole genome shotgun (WGS) entry which is preliminary data.</text>
</comment>
<dbReference type="Pfam" id="PF00307">
    <property type="entry name" value="CH"/>
    <property type="match status" value="1"/>
</dbReference>
<dbReference type="SUPFAM" id="SSF47576">
    <property type="entry name" value="Calponin-homology domain, CH-domain"/>
    <property type="match status" value="1"/>
</dbReference>
<dbReference type="Gene3D" id="1.10.418.10">
    <property type="entry name" value="Calponin-like domain"/>
    <property type="match status" value="1"/>
</dbReference>
<feature type="compositionally biased region" description="Basic and acidic residues" evidence="1">
    <location>
        <begin position="256"/>
        <end position="274"/>
    </location>
</feature>
<dbReference type="InterPro" id="IPR001715">
    <property type="entry name" value="CH_dom"/>
</dbReference>
<feature type="domain" description="Calponin-homology (CH)" evidence="2">
    <location>
        <begin position="346"/>
        <end position="455"/>
    </location>
</feature>
<proteinExistence type="predicted"/>
<dbReference type="PROSITE" id="PS50021">
    <property type="entry name" value="CH"/>
    <property type="match status" value="1"/>
</dbReference>
<protein>
    <recommendedName>
        <fullName evidence="2">Calponin-homology (CH) domain-containing protein</fullName>
    </recommendedName>
</protein>
<feature type="region of interest" description="Disordered" evidence="1">
    <location>
        <begin position="212"/>
        <end position="283"/>
    </location>
</feature>
<sequence>HVLNRVAKISTPIKLHAKPTMLHQAKENVFQALSALRALQLAVVPPAYIASSDLILKGQFQVIWGLLYHLMQAFQEAPTHARASTKQKQTPPEDNGSPRVADDKVLVLDWLGSHGYLKPLECAYPSFEDIEAYCQSGSLLLLLASHLTGTPSPPVVKTSVPRHMALSNIEQALEMLRGLPAMPQRFLWCEDKARTPCVILGLLQDIRSVHPHGRHRGLSMSTKASVVASSMEECRPANPPPPPAPPISPLPRRYSSIHEDALGDKDGDDDHSATDSDGDGGDLMRVWHVDTEVSSTHQWRETDIDPAEDLFPQPHHHGIDASSSSSLPPWHVDDDVIPHPQEFKLDATLEELTTWLKQLHIDVTTLDASPLVEFQNGLVLVDLVEKVEHRRRLDGVCRTPQGKRANCLHNIRKVLDILKLKKAMPLTLLRREKDIFEGNQRVILALLDQIRRVRHVCTPSAFKVSDAIPGLWVPPPK</sequence>
<gene>
    <name evidence="3" type="ORF">As57867_005790</name>
</gene>
<evidence type="ECO:0000313" key="3">
    <source>
        <dbReference type="EMBL" id="KAF0709647.1"/>
    </source>
</evidence>
<dbReference type="AlphaFoldDB" id="A0A6A4ZE29"/>
<dbReference type="OrthoDB" id="122837at2759"/>
<feature type="region of interest" description="Disordered" evidence="1">
    <location>
        <begin position="79"/>
        <end position="100"/>
    </location>
</feature>
<name>A0A6A4ZE29_9STRA</name>
<feature type="non-terminal residue" evidence="3">
    <location>
        <position position="1"/>
    </location>
</feature>